<dbReference type="Proteomes" id="UP000787472">
    <property type="component" value="Unassembled WGS sequence"/>
</dbReference>
<dbReference type="EMBL" id="JAAONZ010000011">
    <property type="protein sequence ID" value="NHO66636.1"/>
    <property type="molecule type" value="Genomic_DNA"/>
</dbReference>
<dbReference type="PANTHER" id="PTHR21240">
    <property type="entry name" value="2-AMINO-3-CARBOXYLMUCONATE-6-SEMIALDEHYDE DECARBOXYLASE"/>
    <property type="match status" value="1"/>
</dbReference>
<dbReference type="PANTHER" id="PTHR21240:SF28">
    <property type="entry name" value="ISO-OROTATE DECARBOXYLASE (EUROFUNG)"/>
    <property type="match status" value="1"/>
</dbReference>
<evidence type="ECO:0000313" key="4">
    <source>
        <dbReference type="Proteomes" id="UP000787472"/>
    </source>
</evidence>
<evidence type="ECO:0000313" key="3">
    <source>
        <dbReference type="EMBL" id="NHO66636.1"/>
    </source>
</evidence>
<dbReference type="AlphaFoldDB" id="A0A9E5MHZ8"/>
<evidence type="ECO:0000259" key="2">
    <source>
        <dbReference type="Pfam" id="PF04909"/>
    </source>
</evidence>
<accession>A0A9E5MHZ8</accession>
<dbReference type="InterPro" id="IPR032466">
    <property type="entry name" value="Metal_Hydrolase"/>
</dbReference>
<dbReference type="GO" id="GO:0016787">
    <property type="term" value="F:hydrolase activity"/>
    <property type="evidence" value="ECO:0007669"/>
    <property type="project" value="InterPro"/>
</dbReference>
<evidence type="ECO:0000256" key="1">
    <source>
        <dbReference type="ARBA" id="ARBA00023239"/>
    </source>
</evidence>
<sequence>MTNSLNFPAFDCDSHFYEPPEALLKYLPKEYTQLLQFAQINGKTKLVIDGHVSNYIPNPTFEVVAAPGCHVDYYRGNNPEGKSFREFNVIEKRKDEYAYKNDRRKQLLEEQGLRGTLVFPTLVSVVEGHMAHRPDFCHAVVHSLNQWIKEEWGFGEDGKFFGMPVISMMDADKALEEAQWLIDNGVRAVLIRPTYVSDGHGSRSMGSPEFDPVFSLLAENNIFVTFHISDSGYSDIYARHKLGQGGEWLPFDKNDPLEAVMDVNFLAIGHHLASLICHGVFDRHPSLKVGYIECGCAWLYPLVDRLNQVYRMQPQMFRQHPLDAIRKNVWIHPFFEDDIYKLADLIGVDHVLFGSDWPHPEGLAEPLEWLKDIENMPEPDKAKIMGGNLMGLLGIAD</sequence>
<dbReference type="Gene3D" id="3.20.20.140">
    <property type="entry name" value="Metal-dependent hydrolases"/>
    <property type="match status" value="1"/>
</dbReference>
<dbReference type="SUPFAM" id="SSF51556">
    <property type="entry name" value="Metallo-dependent hydrolases"/>
    <property type="match status" value="1"/>
</dbReference>
<dbReference type="Pfam" id="PF04909">
    <property type="entry name" value="Amidohydro_2"/>
    <property type="match status" value="1"/>
</dbReference>
<dbReference type="InterPro" id="IPR032465">
    <property type="entry name" value="ACMSD"/>
</dbReference>
<comment type="caution">
    <text evidence="3">The sequence shown here is derived from an EMBL/GenBank/DDBJ whole genome shotgun (WGS) entry which is preliminary data.</text>
</comment>
<protein>
    <submittedName>
        <fullName evidence="3">Amidohydrolase</fullName>
    </submittedName>
</protein>
<name>A0A9E5MHZ8_9GAMM</name>
<keyword evidence="4" id="KW-1185">Reference proteome</keyword>
<organism evidence="3 4">
    <name type="scientific">Pseudomaricurvus hydrocarbonicus</name>
    <dbReference type="NCBI Taxonomy" id="1470433"/>
    <lineage>
        <taxon>Bacteria</taxon>
        <taxon>Pseudomonadati</taxon>
        <taxon>Pseudomonadota</taxon>
        <taxon>Gammaproteobacteria</taxon>
        <taxon>Cellvibrionales</taxon>
        <taxon>Cellvibrionaceae</taxon>
        <taxon>Pseudomaricurvus</taxon>
    </lineage>
</organism>
<dbReference type="GO" id="GO:0019748">
    <property type="term" value="P:secondary metabolic process"/>
    <property type="evidence" value="ECO:0007669"/>
    <property type="project" value="TreeGrafter"/>
</dbReference>
<proteinExistence type="predicted"/>
<reference evidence="3" key="1">
    <citation type="submission" date="2020-03" db="EMBL/GenBank/DDBJ databases">
        <authorList>
            <person name="Guo F."/>
        </authorList>
    </citation>
    <scope>NUCLEOTIDE SEQUENCE</scope>
    <source>
        <strain evidence="3">JCM 30134</strain>
    </source>
</reference>
<dbReference type="GO" id="GO:0005737">
    <property type="term" value="C:cytoplasm"/>
    <property type="evidence" value="ECO:0007669"/>
    <property type="project" value="TreeGrafter"/>
</dbReference>
<gene>
    <name evidence="3" type="ORF">G8770_13890</name>
</gene>
<keyword evidence="1" id="KW-0456">Lyase</keyword>
<dbReference type="InterPro" id="IPR006680">
    <property type="entry name" value="Amidohydro-rel"/>
</dbReference>
<dbReference type="GO" id="GO:0016831">
    <property type="term" value="F:carboxy-lyase activity"/>
    <property type="evidence" value="ECO:0007669"/>
    <property type="project" value="InterPro"/>
</dbReference>
<dbReference type="RefSeq" id="WP_167187862.1">
    <property type="nucleotide sequence ID" value="NZ_JAAONZ010000011.1"/>
</dbReference>
<feature type="domain" description="Amidohydrolase-related" evidence="2">
    <location>
        <begin position="134"/>
        <end position="388"/>
    </location>
</feature>